<evidence type="ECO:0000313" key="3">
    <source>
        <dbReference type="Proteomes" id="UP001596410"/>
    </source>
</evidence>
<dbReference type="EMBL" id="JBHSZV010000062">
    <property type="protein sequence ID" value="MFC7064061.1"/>
    <property type="molecule type" value="Genomic_DNA"/>
</dbReference>
<evidence type="ECO:0000313" key="2">
    <source>
        <dbReference type="EMBL" id="MFC7064061.1"/>
    </source>
</evidence>
<dbReference type="Proteomes" id="UP001596410">
    <property type="component" value="Unassembled WGS sequence"/>
</dbReference>
<keyword evidence="3" id="KW-1185">Reference proteome</keyword>
<name>A0ABW2ESV6_9BACI</name>
<feature type="coiled-coil region" evidence="1">
    <location>
        <begin position="67"/>
        <end position="101"/>
    </location>
</feature>
<accession>A0ABW2ESV6</accession>
<sequence length="103" mass="11876">MEQEKNENKQESLDLDGIMKMASNLMKNNQISDVLGSLNKESSEESETSLTDILGDLSLSEVEPINSGELFQEMYKLNNQVQELKKQMKEVREQYTNMMKLLK</sequence>
<keyword evidence="1" id="KW-0175">Coiled coil</keyword>
<evidence type="ECO:0000256" key="1">
    <source>
        <dbReference type="SAM" id="Coils"/>
    </source>
</evidence>
<reference evidence="3" key="1">
    <citation type="journal article" date="2019" name="Int. J. Syst. Evol. Microbiol.">
        <title>The Global Catalogue of Microorganisms (GCM) 10K type strain sequencing project: providing services to taxonomists for standard genome sequencing and annotation.</title>
        <authorList>
            <consortium name="The Broad Institute Genomics Platform"/>
            <consortium name="The Broad Institute Genome Sequencing Center for Infectious Disease"/>
            <person name="Wu L."/>
            <person name="Ma J."/>
        </authorList>
    </citation>
    <scope>NUCLEOTIDE SEQUENCE [LARGE SCALE GENOMIC DNA]</scope>
    <source>
        <strain evidence="3">CGMCC 4.1621</strain>
    </source>
</reference>
<gene>
    <name evidence="2" type="ORF">ACFQIC_19890</name>
</gene>
<comment type="caution">
    <text evidence="2">The sequence shown here is derived from an EMBL/GenBank/DDBJ whole genome shotgun (WGS) entry which is preliminary data.</text>
</comment>
<protein>
    <submittedName>
        <fullName evidence="2">Uncharacterized protein</fullName>
    </submittedName>
</protein>
<dbReference type="RefSeq" id="WP_204708322.1">
    <property type="nucleotide sequence ID" value="NZ_JBHSZV010000062.1"/>
</dbReference>
<proteinExistence type="predicted"/>
<organism evidence="2 3">
    <name type="scientific">Halobacillus seohaensis</name>
    <dbReference type="NCBI Taxonomy" id="447421"/>
    <lineage>
        <taxon>Bacteria</taxon>
        <taxon>Bacillati</taxon>
        <taxon>Bacillota</taxon>
        <taxon>Bacilli</taxon>
        <taxon>Bacillales</taxon>
        <taxon>Bacillaceae</taxon>
        <taxon>Halobacillus</taxon>
    </lineage>
</organism>